<evidence type="ECO:0000313" key="2">
    <source>
        <dbReference type="EMBL" id="OON17947.1"/>
    </source>
</evidence>
<keyword evidence="3" id="KW-1185">Reference proteome</keyword>
<feature type="region of interest" description="Disordered" evidence="1">
    <location>
        <begin position="948"/>
        <end position="994"/>
    </location>
</feature>
<dbReference type="InterPro" id="IPR050187">
    <property type="entry name" value="Lipid_Phosphate_FormReg"/>
</dbReference>
<dbReference type="PANTHER" id="PTHR12358:SF111">
    <property type="entry name" value="CERAMIDE KINASE, ISOFORM A"/>
    <property type="match status" value="1"/>
</dbReference>
<dbReference type="SUPFAM" id="SSF111331">
    <property type="entry name" value="NAD kinase/diacylglycerol kinase-like"/>
    <property type="match status" value="1"/>
</dbReference>
<dbReference type="InterPro" id="IPR016064">
    <property type="entry name" value="NAD/diacylglycerol_kinase_sf"/>
</dbReference>
<organism evidence="2 3">
    <name type="scientific">Opisthorchis viverrini</name>
    <name type="common">Southeast Asian liver fluke</name>
    <dbReference type="NCBI Taxonomy" id="6198"/>
    <lineage>
        <taxon>Eukaryota</taxon>
        <taxon>Metazoa</taxon>
        <taxon>Spiralia</taxon>
        <taxon>Lophotrochozoa</taxon>
        <taxon>Platyhelminthes</taxon>
        <taxon>Trematoda</taxon>
        <taxon>Digenea</taxon>
        <taxon>Opisthorchiida</taxon>
        <taxon>Opisthorchiata</taxon>
        <taxon>Opisthorchiidae</taxon>
        <taxon>Opisthorchis</taxon>
    </lineage>
</organism>
<evidence type="ECO:0008006" key="4">
    <source>
        <dbReference type="Google" id="ProtNLM"/>
    </source>
</evidence>
<proteinExistence type="predicted"/>
<feature type="non-terminal residue" evidence="2">
    <location>
        <position position="1"/>
    </location>
</feature>
<dbReference type="GO" id="GO:0001727">
    <property type="term" value="F:lipid kinase activity"/>
    <property type="evidence" value="ECO:0007669"/>
    <property type="project" value="TreeGrafter"/>
</dbReference>
<feature type="region of interest" description="Disordered" evidence="1">
    <location>
        <begin position="644"/>
        <end position="690"/>
    </location>
</feature>
<feature type="region of interest" description="Disordered" evidence="1">
    <location>
        <begin position="884"/>
        <end position="903"/>
    </location>
</feature>
<accession>A0A1S8WU28</accession>
<dbReference type="AlphaFoldDB" id="A0A1S8WU28"/>
<dbReference type="GO" id="GO:0006665">
    <property type="term" value="P:sphingolipid metabolic process"/>
    <property type="evidence" value="ECO:0007669"/>
    <property type="project" value="TreeGrafter"/>
</dbReference>
<reference evidence="2 3" key="1">
    <citation type="submission" date="2015-03" db="EMBL/GenBank/DDBJ databases">
        <title>Draft genome of the nematode, Opisthorchis viverrini.</title>
        <authorList>
            <person name="Mitreva M."/>
        </authorList>
    </citation>
    <scope>NUCLEOTIDE SEQUENCE [LARGE SCALE GENOMIC DNA]</scope>
    <source>
        <strain evidence="2">Khon Kaen</strain>
    </source>
</reference>
<gene>
    <name evidence="2" type="ORF">X801_06206</name>
</gene>
<evidence type="ECO:0000256" key="1">
    <source>
        <dbReference type="SAM" id="MobiDB-lite"/>
    </source>
</evidence>
<evidence type="ECO:0000313" key="3">
    <source>
        <dbReference type="Proteomes" id="UP000243686"/>
    </source>
</evidence>
<protein>
    <recommendedName>
        <fullName evidence="4">DAGKc domain-containing protein</fullName>
    </recommendedName>
</protein>
<dbReference type="GO" id="GO:0016020">
    <property type="term" value="C:membrane"/>
    <property type="evidence" value="ECO:0007669"/>
    <property type="project" value="GOC"/>
</dbReference>
<dbReference type="Gene3D" id="2.60.200.40">
    <property type="match status" value="1"/>
</dbReference>
<dbReference type="Proteomes" id="UP000243686">
    <property type="component" value="Unassembled WGS sequence"/>
</dbReference>
<sequence length="1236" mass="134353">VICVGGDGFLAEAVQGVLLCERIKANLPLHSEHRPGTVEVPSAMRLGIIPAELRTEFCQGLTSEDVGLIGLNRIPNMEKNELVCYVWAEYALNVLPSELSHLLDTPRVQSVAAKARCNVHITRRVLNKRHQTSQWIRYSIVRITGPDDQAINQCNRSLERAVPLYQKRKEYTRRAPVTLYSRNLEARGDFRPKTVDVVFRKKCSSSRWANSRIASTRNVGLFRGKQNSLTTDLNTQIPTSFTSVPLSPTIRTNLNALDDSQYENIADMPSHPLPTPALISSSPACHSVKQATEENNKASLGTVHSVNSSKCSDDSITSVEPSHASYTKAIGKYNNVRIQGHRAGGNFDARIRQRPATFCEIIEVKPTNNEGTGPVWLPSSAELPEVVNVSPTPDLTMVISDFRSSKDDVSLEKLFTPQVTNLSTTLNGRLPLDNLAQDFQLGGTSSFGPTTEQARVVTEQSEMEAPIASVKQQHLELSACVANDLSITQEIKLDCTTTSPTGITRKVGHPFEVNETTDMLSSRSDLNDEAVGVSTTTQFCVTTVSQRSDSSYVDAPISGHFKGDRLIDTDDVDCGTDEILRIINNGGNAEHASCSGTTTKSKSLVVNTSQKQGSCLQHFMWKHPEEAAVIQSLNEVIDVSQPMSHAETTRNFRISNESDNPVSRNELSSPTAVHKSEETPGVRGAAAFDAPTSPPLAVGLQLNRETGGLELSFGVSGTPFPAADLRGETPAFDPSFSAQWNVKLERNMLFGLIGSTDTVVFSTQGTNDVLSSILHIIIGDDLPLDVAAIHSGDDGSFVRYAMSLVGYGFHADLLKNDDKLRWMGPKRYDCAGVMTFLAHSVYAGEISYLPSANRISHSRDGVLCSSGCSVCSLNTNNGWSRSGLSASKNGVHPRSIEALPSPSQAASITAEQAVRVRHKSVTFYVEQDQMNLPDVNQSRARSTQLLISGDPQRHSTNPSNLGLPSTSPASSEDSGFHHAPSSSQGLSPPGPFSSPSWSVQGCENGWKTFAGQFIAINAFLQSCRCMKAASGPSPWTHLGDGCLDLILVNKCTRKQFLQFLVRTANISIQPSNDDHGPQQCSPFDLPFVRVERVCAFEFKGVSSLGQFPLSASCDSFSELNGTPDEDDPYISDHASCGCSSTCCHRPRLRQRASGPESVWCADGEIVPHTNVGVFVHRHLIRLFARGPEPLCLNALDNPVLKEFSQSDQLFNLIASTFLLSTDHVTQPAVSTTTFDP</sequence>
<name>A0A1S8WU28_OPIVI</name>
<dbReference type="EMBL" id="KV894686">
    <property type="protein sequence ID" value="OON17947.1"/>
    <property type="molecule type" value="Genomic_DNA"/>
</dbReference>
<feature type="compositionally biased region" description="Low complexity" evidence="1">
    <location>
        <begin position="980"/>
        <end position="994"/>
    </location>
</feature>
<dbReference type="PANTHER" id="PTHR12358">
    <property type="entry name" value="SPHINGOSINE KINASE"/>
    <property type="match status" value="1"/>
</dbReference>
<feature type="non-terminal residue" evidence="2">
    <location>
        <position position="1236"/>
    </location>
</feature>
<feature type="compositionally biased region" description="Polar residues" evidence="1">
    <location>
        <begin position="649"/>
        <end position="671"/>
    </location>
</feature>
<feature type="compositionally biased region" description="Polar residues" evidence="1">
    <location>
        <begin position="954"/>
        <end position="973"/>
    </location>
</feature>